<feature type="domain" description="Peptidase M14" evidence="9">
    <location>
        <begin position="159"/>
        <end position="447"/>
    </location>
</feature>
<dbReference type="GO" id="GO:0005615">
    <property type="term" value="C:extracellular space"/>
    <property type="evidence" value="ECO:0007669"/>
    <property type="project" value="TreeGrafter"/>
</dbReference>
<dbReference type="OMA" id="CEEYRHG"/>
<dbReference type="Pfam" id="PF13620">
    <property type="entry name" value="CarboxypepD_reg"/>
    <property type="match status" value="1"/>
</dbReference>
<dbReference type="SUPFAM" id="SSF53187">
    <property type="entry name" value="Zn-dependent exopeptidases"/>
    <property type="match status" value="1"/>
</dbReference>
<keyword evidence="5" id="KW-0862">Zinc</keyword>
<evidence type="ECO:0000256" key="2">
    <source>
        <dbReference type="ARBA" id="ARBA00005988"/>
    </source>
</evidence>
<evidence type="ECO:0000256" key="1">
    <source>
        <dbReference type="ARBA" id="ARBA00001947"/>
    </source>
</evidence>
<dbReference type="OrthoDB" id="10249045at2759"/>
<dbReference type="PANTHER" id="PTHR11532">
    <property type="entry name" value="PROTEASE M14 CARBOXYPEPTIDASE"/>
    <property type="match status" value="1"/>
</dbReference>
<comment type="caution">
    <text evidence="10">The sequence shown here is derived from an EMBL/GenBank/DDBJ whole genome shotgun (WGS) entry which is preliminary data.</text>
</comment>
<dbReference type="InterPro" id="IPR057247">
    <property type="entry name" value="CARBOXYPEPT_ZN_2"/>
</dbReference>
<protein>
    <recommendedName>
        <fullName evidence="9">Peptidase M14 domain-containing protein</fullName>
    </recommendedName>
</protein>
<evidence type="ECO:0000256" key="8">
    <source>
        <dbReference type="SAM" id="MobiDB-lite"/>
    </source>
</evidence>
<dbReference type="VEuPathDB" id="AmoebaDB:FDP41_010345"/>
<comment type="cofactor">
    <cofactor evidence="1">
        <name>Zn(2+)</name>
        <dbReference type="ChEBI" id="CHEBI:29105"/>
    </cofactor>
</comment>
<dbReference type="PROSITE" id="PS00133">
    <property type="entry name" value="CARBOXYPEPT_ZN_2"/>
    <property type="match status" value="1"/>
</dbReference>
<dbReference type="GO" id="GO:0008270">
    <property type="term" value="F:zinc ion binding"/>
    <property type="evidence" value="ECO:0007669"/>
    <property type="project" value="InterPro"/>
</dbReference>
<evidence type="ECO:0000313" key="11">
    <source>
        <dbReference type="Proteomes" id="UP000444721"/>
    </source>
</evidence>
<dbReference type="PROSITE" id="PS00132">
    <property type="entry name" value="CARBOXYPEPT_ZN_1"/>
    <property type="match status" value="1"/>
</dbReference>
<evidence type="ECO:0000256" key="3">
    <source>
        <dbReference type="ARBA" id="ARBA00022723"/>
    </source>
</evidence>
<keyword evidence="4" id="KW-0378">Hydrolase</keyword>
<dbReference type="EMBL" id="VFQX01000006">
    <property type="protein sequence ID" value="KAF0983280.1"/>
    <property type="molecule type" value="Genomic_DNA"/>
</dbReference>
<dbReference type="Gene3D" id="3.40.630.10">
    <property type="entry name" value="Zn peptidases"/>
    <property type="match status" value="1"/>
</dbReference>
<dbReference type="VEuPathDB" id="AmoebaDB:NF0109620"/>
<reference evidence="10 11" key="1">
    <citation type="journal article" date="2019" name="Sci. Rep.">
        <title>Nanopore sequencing improves the draft genome of the human pathogenic amoeba Naegleria fowleri.</title>
        <authorList>
            <person name="Liechti N."/>
            <person name="Schurch N."/>
            <person name="Bruggmann R."/>
            <person name="Wittwer M."/>
        </authorList>
    </citation>
    <scope>NUCLEOTIDE SEQUENCE [LARGE SCALE GENOMIC DNA]</scope>
    <source>
        <strain evidence="10 11">ATCC 30894</strain>
    </source>
</reference>
<keyword evidence="11" id="KW-1185">Reference proteome</keyword>
<evidence type="ECO:0000313" key="10">
    <source>
        <dbReference type="EMBL" id="KAF0983280.1"/>
    </source>
</evidence>
<evidence type="ECO:0000256" key="7">
    <source>
        <dbReference type="PROSITE-ProRule" id="PRU01379"/>
    </source>
</evidence>
<dbReference type="RefSeq" id="XP_044567993.1">
    <property type="nucleotide sequence ID" value="XM_044700633.1"/>
</dbReference>
<dbReference type="InterPro" id="IPR000834">
    <property type="entry name" value="Peptidase_M14"/>
</dbReference>
<sequence>MQISSSPSGLPVMIQGLDLTTLKSLLYDSSSKFPIKPLNARYSQFRIEKVASSPQHADDASPKKEIIHNCDDGINEPDQQQSFVVYLHNEKQVDTLVRKIEANHHVRSVDSSSSSRRSDRTQPPSPQLQVTSKQQIYLKRLYKEEQTPVLKRKSNSLLTYHNYDALTAKLTDLHQQYKNMTSLFSIGKSVEQRDLWVFKLFSNTTIGTPDQAAKLGYQKPKFKYIANMHGDETVGRELLLYLAEYLLAMYQQGDDRTRKLLDFMDIYLMPSMNPDGFENDDRYNANGIDLNRDFPDQFVASSLSKTYQPETKSVMDWLSKEKFVLSVNFHGGAVVASYPYDSVSPTVSNAESAYYSASPDDEFFKMVAKAYANANPDMKNSQEFTGGITNGAYWYVLFGGMQDYNYWSNNCFEITVELSDIKHPPESQLDSFWNANKESLLVYMEQMKYMVMGVVTDSKGSPVPNAIVKVEGNSKTITTDSSGVFFRLLTPGNYTLTVSHPAYGVSMNKSIELPSDTHFGNPPTAYFSLPSSASNSLRPSNPFFLNSKESIIVSSTTCNLIGCKLVEQHLVVNYGISDLYGGYGL</sequence>
<dbReference type="InterPro" id="IPR050753">
    <property type="entry name" value="Peptidase_M14_domain"/>
</dbReference>
<evidence type="ECO:0000256" key="4">
    <source>
        <dbReference type="ARBA" id="ARBA00022801"/>
    </source>
</evidence>
<dbReference type="Gene3D" id="2.60.40.1120">
    <property type="entry name" value="Carboxypeptidase-like, regulatory domain"/>
    <property type="match status" value="1"/>
</dbReference>
<feature type="region of interest" description="Disordered" evidence="8">
    <location>
        <begin position="104"/>
        <end position="130"/>
    </location>
</feature>
<organism evidence="10 11">
    <name type="scientific">Naegleria fowleri</name>
    <name type="common">Brain eating amoeba</name>
    <dbReference type="NCBI Taxonomy" id="5763"/>
    <lineage>
        <taxon>Eukaryota</taxon>
        <taxon>Discoba</taxon>
        <taxon>Heterolobosea</taxon>
        <taxon>Tetramitia</taxon>
        <taxon>Eutetramitia</taxon>
        <taxon>Vahlkampfiidae</taxon>
        <taxon>Naegleria</taxon>
    </lineage>
</organism>
<gene>
    <name evidence="10" type="ORF">FDP41_010345</name>
</gene>
<dbReference type="SMART" id="SM00631">
    <property type="entry name" value="Zn_pept"/>
    <property type="match status" value="1"/>
</dbReference>
<dbReference type="PANTHER" id="PTHR11532:SF57">
    <property type="entry name" value="CARBOXYPEPTIDASE D, B"/>
    <property type="match status" value="1"/>
</dbReference>
<evidence type="ECO:0000256" key="6">
    <source>
        <dbReference type="ARBA" id="ARBA00023180"/>
    </source>
</evidence>
<name>A0A6A5CCE0_NAEFO</name>
<keyword evidence="6" id="KW-0325">Glycoprotein</keyword>
<accession>A0A6A5CCE0</accession>
<dbReference type="GO" id="GO:0006518">
    <property type="term" value="P:peptide metabolic process"/>
    <property type="evidence" value="ECO:0007669"/>
    <property type="project" value="TreeGrafter"/>
</dbReference>
<keyword evidence="3" id="KW-0479">Metal-binding</keyword>
<dbReference type="Proteomes" id="UP000444721">
    <property type="component" value="Unassembled WGS sequence"/>
</dbReference>
<dbReference type="SUPFAM" id="SSF49464">
    <property type="entry name" value="Carboxypeptidase regulatory domain-like"/>
    <property type="match status" value="1"/>
</dbReference>
<dbReference type="Pfam" id="PF00246">
    <property type="entry name" value="Peptidase_M14"/>
    <property type="match status" value="1"/>
</dbReference>
<comment type="similarity">
    <text evidence="2 7">Belongs to the peptidase M14 family.</text>
</comment>
<dbReference type="PRINTS" id="PR00765">
    <property type="entry name" value="CRBOXYPTASEA"/>
</dbReference>
<dbReference type="PROSITE" id="PS52035">
    <property type="entry name" value="PEPTIDASE_M14"/>
    <property type="match status" value="1"/>
</dbReference>
<feature type="active site" description="Proton donor/acceptor" evidence="7">
    <location>
        <position position="417"/>
    </location>
</feature>
<proteinExistence type="inferred from homology"/>
<dbReference type="GO" id="GO:0016485">
    <property type="term" value="P:protein processing"/>
    <property type="evidence" value="ECO:0007669"/>
    <property type="project" value="TreeGrafter"/>
</dbReference>
<dbReference type="VEuPathDB" id="AmoebaDB:NfTy_011460"/>
<dbReference type="CDD" id="cd11308">
    <property type="entry name" value="Peptidase_M14NE-CP-C_like"/>
    <property type="match status" value="1"/>
</dbReference>
<evidence type="ECO:0000259" key="9">
    <source>
        <dbReference type="PROSITE" id="PS52035"/>
    </source>
</evidence>
<dbReference type="InterPro" id="IPR057246">
    <property type="entry name" value="CARBOXYPEPT_ZN_1"/>
</dbReference>
<evidence type="ECO:0000256" key="5">
    <source>
        <dbReference type="ARBA" id="ARBA00022833"/>
    </source>
</evidence>
<dbReference type="AlphaFoldDB" id="A0A6A5CCE0"/>
<dbReference type="InterPro" id="IPR008969">
    <property type="entry name" value="CarboxyPept-like_regulatory"/>
</dbReference>
<dbReference type="GeneID" id="68117560"/>
<dbReference type="GO" id="GO:0004181">
    <property type="term" value="F:metallocarboxypeptidase activity"/>
    <property type="evidence" value="ECO:0007669"/>
    <property type="project" value="InterPro"/>
</dbReference>